<sequence length="69" mass="6976">MNTSNIQVSMDASTLGGIMSGIASIFSTLVGVATSVGVWGTGAHSLGLLPQEAFITAANFGIILPPMPR</sequence>
<evidence type="ECO:0000256" key="1">
    <source>
        <dbReference type="SAM" id="Phobius"/>
    </source>
</evidence>
<dbReference type="RefSeq" id="WP_182638762.1">
    <property type="nucleotide sequence ID" value="NZ_JAALEA010000295.1"/>
</dbReference>
<evidence type="ECO:0000313" key="3">
    <source>
        <dbReference type="Proteomes" id="UP001500383"/>
    </source>
</evidence>
<keyword evidence="1" id="KW-0472">Membrane</keyword>
<feature type="transmembrane region" description="Helical" evidence="1">
    <location>
        <begin position="12"/>
        <end position="39"/>
    </location>
</feature>
<keyword evidence="3" id="KW-1185">Reference proteome</keyword>
<keyword evidence="1" id="KW-1133">Transmembrane helix</keyword>
<evidence type="ECO:0000313" key="2">
    <source>
        <dbReference type="EMBL" id="GAA1696575.1"/>
    </source>
</evidence>
<name>A0ABN2I0G1_9ACTN</name>
<proteinExistence type="predicted"/>
<organism evidence="2 3">
    <name type="scientific">Dietzia cercidiphylli</name>
    <dbReference type="NCBI Taxonomy" id="498199"/>
    <lineage>
        <taxon>Bacteria</taxon>
        <taxon>Bacillati</taxon>
        <taxon>Actinomycetota</taxon>
        <taxon>Actinomycetes</taxon>
        <taxon>Mycobacteriales</taxon>
        <taxon>Dietziaceae</taxon>
        <taxon>Dietzia</taxon>
    </lineage>
</organism>
<reference evidence="2 3" key="1">
    <citation type="journal article" date="2019" name="Int. J. Syst. Evol. Microbiol.">
        <title>The Global Catalogue of Microorganisms (GCM) 10K type strain sequencing project: providing services to taxonomists for standard genome sequencing and annotation.</title>
        <authorList>
            <consortium name="The Broad Institute Genomics Platform"/>
            <consortium name="The Broad Institute Genome Sequencing Center for Infectious Disease"/>
            <person name="Wu L."/>
            <person name="Ma J."/>
        </authorList>
    </citation>
    <scope>NUCLEOTIDE SEQUENCE [LARGE SCALE GENOMIC DNA]</scope>
    <source>
        <strain evidence="2 3">JCM 16002</strain>
    </source>
</reference>
<protein>
    <submittedName>
        <fullName evidence="2">Uncharacterized protein</fullName>
    </submittedName>
</protein>
<accession>A0ABN2I0G1</accession>
<gene>
    <name evidence="2" type="ORF">GCM10009831_00700</name>
</gene>
<dbReference type="Proteomes" id="UP001500383">
    <property type="component" value="Unassembled WGS sequence"/>
</dbReference>
<keyword evidence="1" id="KW-0812">Transmembrane</keyword>
<dbReference type="EMBL" id="BAAAQG010000002">
    <property type="protein sequence ID" value="GAA1696575.1"/>
    <property type="molecule type" value="Genomic_DNA"/>
</dbReference>
<comment type="caution">
    <text evidence="2">The sequence shown here is derived from an EMBL/GenBank/DDBJ whole genome shotgun (WGS) entry which is preliminary data.</text>
</comment>